<comment type="caution">
    <text evidence="7">Lacks conserved residue(s) required for the propagation of feature annotation.</text>
</comment>
<dbReference type="Pfam" id="PF04728">
    <property type="entry name" value="LPP"/>
    <property type="match status" value="1"/>
</dbReference>
<dbReference type="InterPro" id="IPR006817">
    <property type="entry name" value="Lipoprotein_leucine-zipper_dom"/>
</dbReference>
<dbReference type="PANTHER" id="PTHR38763:SF1">
    <property type="entry name" value="MAJOR OUTER MEMBRANE LIPOPROTEIN LPP"/>
    <property type="match status" value="1"/>
</dbReference>
<evidence type="ECO:0000256" key="9">
    <source>
        <dbReference type="PIRSR" id="PIRSR002855-2"/>
    </source>
</evidence>
<keyword evidence="13" id="KW-1185">Reference proteome</keyword>
<comment type="function">
    <text evidence="7">A highly abundant outer membrane lipoprotein that controls the distance between the inner and outer membranes. The only protein known to be covalently linked to the peptidoglycan network (PGN). Also non-covalently binds the PGN. The link between the cell outer membrane and PGN contributes to maintenance of the structural and functional integrity of the cell envelope, and maintains the correct distance between the PGN and the outer membrane.</text>
</comment>
<evidence type="ECO:0000256" key="7">
    <source>
        <dbReference type="HAMAP-Rule" id="MF_00843"/>
    </source>
</evidence>
<keyword evidence="7" id="KW-0964">Secreted</keyword>
<evidence type="ECO:0000313" key="13">
    <source>
        <dbReference type="Proteomes" id="UP000281474"/>
    </source>
</evidence>
<evidence type="ECO:0000256" key="8">
    <source>
        <dbReference type="PIRSR" id="PIRSR002855-1"/>
    </source>
</evidence>
<gene>
    <name evidence="7" type="primary">lpp</name>
    <name evidence="12" type="ORF">D5018_01130</name>
</gene>
<keyword evidence="4 7" id="KW-0564">Palmitate</keyword>
<evidence type="ECO:0000256" key="2">
    <source>
        <dbReference type="ARBA" id="ARBA00023088"/>
    </source>
</evidence>
<dbReference type="PANTHER" id="PTHR38763">
    <property type="entry name" value="MAJOR OUTER MEMBRANE PROLIPOPROTEIN LPP"/>
    <property type="match status" value="1"/>
</dbReference>
<dbReference type="GO" id="GO:0043580">
    <property type="term" value="P:periplasmic space organization"/>
    <property type="evidence" value="ECO:0007669"/>
    <property type="project" value="UniProtKB-UniRule"/>
</dbReference>
<dbReference type="HAMAP" id="MF_00843">
    <property type="entry name" value="Lpp"/>
    <property type="match status" value="1"/>
</dbReference>
<protein>
    <recommendedName>
        <fullName evidence="7">Major outer membrane lipoprotein Lpp</fullName>
    </recommendedName>
</protein>
<dbReference type="InterPro" id="IPR016367">
    <property type="entry name" value="MOM_Lpp"/>
</dbReference>
<dbReference type="PIRSF" id="PIRSF002855">
    <property type="entry name" value="Murein-lipoprotein"/>
    <property type="match status" value="1"/>
</dbReference>
<dbReference type="PROSITE" id="PS51257">
    <property type="entry name" value="PROKAR_LIPOPROTEIN"/>
    <property type="match status" value="1"/>
</dbReference>
<keyword evidence="1" id="KW-0732">Signal</keyword>
<keyword evidence="7" id="KW-0175">Coiled coil</keyword>
<keyword evidence="7" id="KW-0677">Repeat</keyword>
<evidence type="ECO:0000259" key="11">
    <source>
        <dbReference type="Pfam" id="PF04728"/>
    </source>
</evidence>
<feature type="lipid moiety-binding region" description="N-palmitoyl cysteine" evidence="7 9">
    <location>
        <position position="33"/>
    </location>
</feature>
<dbReference type="GO" id="GO:0042834">
    <property type="term" value="F:peptidoglycan binding"/>
    <property type="evidence" value="ECO:0007669"/>
    <property type="project" value="UniProtKB-UniRule"/>
</dbReference>
<evidence type="ECO:0000256" key="5">
    <source>
        <dbReference type="ARBA" id="ARBA00023237"/>
    </source>
</evidence>
<comment type="subcellular location">
    <subcellularLocation>
        <location evidence="7">Cell outer membrane</location>
        <topology evidence="7">Lipid-anchor</topology>
        <orientation evidence="7">Periplasmic side</orientation>
    </subcellularLocation>
    <subcellularLocation>
        <location evidence="7">Secreted</location>
        <location evidence="7">Cell wall</location>
        <topology evidence="7">Peptidoglycan-anchor</topology>
    </subcellularLocation>
    <text evidence="7">Attached via its lipidated N-terminus to the inner leaflet of the outer membrane. Attached to the peptidoglycan network (PGN) via its C-terminus.</text>
</comment>
<evidence type="ECO:0000256" key="3">
    <source>
        <dbReference type="ARBA" id="ARBA00023136"/>
    </source>
</evidence>
<dbReference type="GO" id="GO:0009279">
    <property type="term" value="C:cell outer membrane"/>
    <property type="evidence" value="ECO:0007669"/>
    <property type="project" value="UniProtKB-SubCell"/>
</dbReference>
<feature type="lipid moiety-binding region" description="S-diacylglycerol cysteine" evidence="7 9">
    <location>
        <position position="33"/>
    </location>
</feature>
<keyword evidence="5 7" id="KW-0998">Cell outer membrane</keyword>
<dbReference type="Gene3D" id="1.20.5.190">
    <property type="match status" value="1"/>
</dbReference>
<keyword evidence="3 7" id="KW-0472">Membrane</keyword>
<evidence type="ECO:0000256" key="4">
    <source>
        <dbReference type="ARBA" id="ARBA00023139"/>
    </source>
</evidence>
<organism evidence="12 13">
    <name type="scientific">Parashewanella curva</name>
    <dbReference type="NCBI Taxonomy" id="2338552"/>
    <lineage>
        <taxon>Bacteria</taxon>
        <taxon>Pseudomonadati</taxon>
        <taxon>Pseudomonadota</taxon>
        <taxon>Gammaproteobacteria</taxon>
        <taxon>Alteromonadales</taxon>
        <taxon>Shewanellaceae</taxon>
        <taxon>Parashewanella</taxon>
    </lineage>
</organism>
<evidence type="ECO:0000256" key="1">
    <source>
        <dbReference type="ARBA" id="ARBA00022729"/>
    </source>
</evidence>
<dbReference type="SUPFAM" id="SSF58042">
    <property type="entry name" value="Outer membrane lipoprotein"/>
    <property type="match status" value="1"/>
</dbReference>
<feature type="coiled-coil region" evidence="7">
    <location>
        <begin position="43"/>
        <end position="70"/>
    </location>
</feature>
<evidence type="ECO:0000313" key="12">
    <source>
        <dbReference type="EMBL" id="RLV61741.1"/>
    </source>
</evidence>
<proteinExistence type="inferred from homology"/>
<evidence type="ECO:0000256" key="6">
    <source>
        <dbReference type="ARBA" id="ARBA00023288"/>
    </source>
</evidence>
<dbReference type="EMBL" id="QZEI01000001">
    <property type="protein sequence ID" value="RLV61741.1"/>
    <property type="molecule type" value="Genomic_DNA"/>
</dbReference>
<comment type="caution">
    <text evidence="12">The sequence shown here is derived from an EMBL/GenBank/DDBJ whole genome shotgun (WGS) entry which is preliminary data.</text>
</comment>
<reference evidence="12 13" key="1">
    <citation type="submission" date="2018-09" db="EMBL/GenBank/DDBJ databases">
        <title>Phylogeny of the Shewanellaceae, and recommendation for two new genera, Pseudoshewanella and Parashewanella.</title>
        <authorList>
            <person name="Wang G."/>
        </authorList>
    </citation>
    <scope>NUCLEOTIDE SEQUENCE [LARGE SCALE GENOMIC DNA]</scope>
    <source>
        <strain evidence="12 13">C51</strain>
    </source>
</reference>
<keyword evidence="2 7" id="KW-0572">Peptidoglycan-anchor</keyword>
<feature type="region of interest" description="Disordered" evidence="10">
    <location>
        <begin position="72"/>
        <end position="94"/>
    </location>
</feature>
<dbReference type="Proteomes" id="UP000281474">
    <property type="component" value="Unassembled WGS sequence"/>
</dbReference>
<feature type="modified residue" description="N6-murein peptidoglycan lysine" evidence="7 8">
    <location>
        <position position="94"/>
    </location>
</feature>
<accession>A0A3L8Q270</accession>
<dbReference type="AlphaFoldDB" id="A0A3L8Q270"/>
<dbReference type="GO" id="GO:0008289">
    <property type="term" value="F:lipid binding"/>
    <property type="evidence" value="ECO:0007669"/>
    <property type="project" value="UniProtKB-UniRule"/>
</dbReference>
<dbReference type="GO" id="GO:0030258">
    <property type="term" value="P:lipid modification"/>
    <property type="evidence" value="ECO:0007669"/>
    <property type="project" value="UniProtKB-UniRule"/>
</dbReference>
<comment type="similarity">
    <text evidence="7">Belongs to the Lpp family.</text>
</comment>
<keyword evidence="6 7" id="KW-0449">Lipoprotein</keyword>
<evidence type="ECO:0000256" key="10">
    <source>
        <dbReference type="SAM" id="MobiDB-lite"/>
    </source>
</evidence>
<comment type="subunit">
    <text evidence="7">Homotrimer.</text>
</comment>
<feature type="domain" description="Lipoprotein leucine-zipper" evidence="11">
    <location>
        <begin position="49"/>
        <end position="94"/>
    </location>
</feature>
<keyword evidence="7" id="KW-0134">Cell wall</keyword>
<name>A0A3L8Q270_9GAMM</name>
<feature type="repeat" evidence="7">
    <location>
        <begin position="47"/>
        <end position="57"/>
    </location>
</feature>
<sequence length="94" mass="10444">MATYGHKLLGSVRTMKKIFTIAVISLPLFLAGCATDAALQDHIHATNQKLDLLSSQISDLQSQHDQLMNSIKHNQSASERANDRLDNLATHYKK</sequence>